<comment type="pathway">
    <text evidence="1 4">Quinol/quinone metabolism; menaquinone biosynthesis.</text>
</comment>
<dbReference type="OrthoDB" id="9810112at2"/>
<dbReference type="Proteomes" id="UP000276437">
    <property type="component" value="Chromosome"/>
</dbReference>
<accession>A0A348AML3</accession>
<evidence type="ECO:0000256" key="4">
    <source>
        <dbReference type="HAMAP-Rule" id="MF_00995"/>
    </source>
</evidence>
<dbReference type="InterPro" id="IPR003773">
    <property type="entry name" value="Menaquinone_biosynth"/>
</dbReference>
<sequence length="285" mass="31521">MNTGNQARLGHIDFINCLPLAHGLKAGGFGQDLDIVAGAPSWLNRLAIDGKVDITPVSSIIYAINKNRFLILPDVSISAKGILQSIILVAKRPIYELEGAKVALTYKSATSHILLKIIMNKAYNLTPDYFISQAAGVDEALQDADAALFIGDDALYAYHRKRRSYYYYDLGGEWKKLTGQAMVYALWVVDRRFAGSFPELVTMIHRRVTQGFSYGLSHLPEAAAAINGKVPFTAEQILHYLDLLNYGLSSEHQTALLTYYSMAQELGYIADVPALRFARVGGERE</sequence>
<dbReference type="CDD" id="cd13634">
    <property type="entry name" value="PBP2_Sco4506"/>
    <property type="match status" value="1"/>
</dbReference>
<evidence type="ECO:0000256" key="2">
    <source>
        <dbReference type="ARBA" id="ARBA00022428"/>
    </source>
</evidence>
<dbReference type="Pfam" id="PF02621">
    <property type="entry name" value="VitK2_biosynth"/>
    <property type="match status" value="1"/>
</dbReference>
<name>A0A348AML3_9FIRM</name>
<dbReference type="UniPathway" id="UPA00079"/>
<evidence type="ECO:0000256" key="3">
    <source>
        <dbReference type="ARBA" id="ARBA00023239"/>
    </source>
</evidence>
<evidence type="ECO:0000256" key="1">
    <source>
        <dbReference type="ARBA" id="ARBA00004863"/>
    </source>
</evidence>
<comment type="catalytic activity">
    <reaction evidence="4">
        <text>chorismate = 3-[(1-carboxyvinyl)-oxy]benzoate + H2O</text>
        <dbReference type="Rhea" id="RHEA:40051"/>
        <dbReference type="ChEBI" id="CHEBI:15377"/>
        <dbReference type="ChEBI" id="CHEBI:29748"/>
        <dbReference type="ChEBI" id="CHEBI:76981"/>
        <dbReference type="EC" id="4.2.1.151"/>
    </reaction>
</comment>
<dbReference type="AlphaFoldDB" id="A0A348AML3"/>
<dbReference type="GO" id="GO:0009234">
    <property type="term" value="P:menaquinone biosynthetic process"/>
    <property type="evidence" value="ECO:0007669"/>
    <property type="project" value="UniProtKB-UniRule"/>
</dbReference>
<gene>
    <name evidence="4 5" type="primary">mqnA</name>
    <name evidence="5" type="ORF">MAMMFC1_02996</name>
</gene>
<comment type="function">
    <text evidence="4">Catalyzes the dehydration of chorismate into 3-[(1-carboxyvinyl)oxy]benzoate, a step in the biosynthesis of menaquinone (MK, vitamin K2).</text>
</comment>
<organism evidence="5 6">
    <name type="scientific">Methylomusa anaerophila</name>
    <dbReference type="NCBI Taxonomy" id="1930071"/>
    <lineage>
        <taxon>Bacteria</taxon>
        <taxon>Bacillati</taxon>
        <taxon>Bacillota</taxon>
        <taxon>Negativicutes</taxon>
        <taxon>Selenomonadales</taxon>
        <taxon>Sporomusaceae</taxon>
        <taxon>Methylomusa</taxon>
    </lineage>
</organism>
<dbReference type="EMBL" id="AP018449">
    <property type="protein sequence ID" value="BBB92311.1"/>
    <property type="molecule type" value="Genomic_DNA"/>
</dbReference>
<keyword evidence="2 4" id="KW-0474">Menaquinone biosynthesis</keyword>
<dbReference type="RefSeq" id="WP_126309217.1">
    <property type="nucleotide sequence ID" value="NZ_AP018449.1"/>
</dbReference>
<comment type="similarity">
    <text evidence="4">Belongs to the MqnA/MqnD family. MqnA subfamily.</text>
</comment>
<evidence type="ECO:0000313" key="5">
    <source>
        <dbReference type="EMBL" id="BBB92311.1"/>
    </source>
</evidence>
<evidence type="ECO:0000313" key="6">
    <source>
        <dbReference type="Proteomes" id="UP000276437"/>
    </source>
</evidence>
<dbReference type="InterPro" id="IPR030868">
    <property type="entry name" value="MqnA"/>
</dbReference>
<keyword evidence="3 4" id="KW-0456">Lyase</keyword>
<dbReference type="Gene3D" id="3.40.190.10">
    <property type="entry name" value="Periplasmic binding protein-like II"/>
    <property type="match status" value="2"/>
</dbReference>
<protein>
    <recommendedName>
        <fullName evidence="4">Chorismate dehydratase</fullName>
        <ecNumber evidence="4">4.2.1.151</ecNumber>
    </recommendedName>
    <alternativeName>
        <fullName evidence="4">Menaquinone biosynthetic enzyme MqnA</fullName>
    </alternativeName>
</protein>
<reference evidence="5 6" key="1">
    <citation type="journal article" date="2018" name="Int. J. Syst. Evol. Microbiol.">
        <title>Methylomusa anaerophila gen. nov., sp. nov., an anaerobic methanol-utilizing bacterium isolated from a microbial fuel cell.</title>
        <authorList>
            <person name="Amano N."/>
            <person name="Yamamuro A."/>
            <person name="Miyahara M."/>
            <person name="Kouzuma A."/>
            <person name="Abe T."/>
            <person name="Watanabe K."/>
        </authorList>
    </citation>
    <scope>NUCLEOTIDE SEQUENCE [LARGE SCALE GENOMIC DNA]</scope>
    <source>
        <strain evidence="5 6">MMFC1</strain>
    </source>
</reference>
<dbReference type="HAMAP" id="MF_00995">
    <property type="entry name" value="MqnA"/>
    <property type="match status" value="1"/>
</dbReference>
<dbReference type="KEGG" id="mana:MAMMFC1_02996"/>
<dbReference type="GO" id="GO:0016836">
    <property type="term" value="F:hydro-lyase activity"/>
    <property type="evidence" value="ECO:0007669"/>
    <property type="project" value="UniProtKB-UniRule"/>
</dbReference>
<dbReference type="PANTHER" id="PTHR37690">
    <property type="entry name" value="CHORISMATE DEHYDRATASE"/>
    <property type="match status" value="1"/>
</dbReference>
<keyword evidence="6" id="KW-1185">Reference proteome</keyword>
<dbReference type="PANTHER" id="PTHR37690:SF1">
    <property type="entry name" value="CHORISMATE DEHYDRATASE"/>
    <property type="match status" value="1"/>
</dbReference>
<proteinExistence type="inferred from homology"/>
<dbReference type="EC" id="4.2.1.151" evidence="4"/>
<dbReference type="SUPFAM" id="SSF53850">
    <property type="entry name" value="Periplasmic binding protein-like II"/>
    <property type="match status" value="1"/>
</dbReference>